<evidence type="ECO:0000259" key="6">
    <source>
        <dbReference type="PROSITE" id="PS50011"/>
    </source>
</evidence>
<evidence type="ECO:0000313" key="7">
    <source>
        <dbReference type="EMBL" id="MDQ0935086.1"/>
    </source>
</evidence>
<comment type="caution">
    <text evidence="7">The sequence shown here is derived from an EMBL/GenBank/DDBJ whole genome shotgun (WGS) entry which is preliminary data.</text>
</comment>
<dbReference type="SMART" id="SM00220">
    <property type="entry name" value="S_TKc"/>
    <property type="match status" value="1"/>
</dbReference>
<evidence type="ECO:0000256" key="5">
    <source>
        <dbReference type="PROSITE-ProRule" id="PRU10141"/>
    </source>
</evidence>
<dbReference type="PROSITE" id="PS00108">
    <property type="entry name" value="PROTEIN_KINASE_ST"/>
    <property type="match status" value="1"/>
</dbReference>
<evidence type="ECO:0000256" key="2">
    <source>
        <dbReference type="ARBA" id="ARBA00022741"/>
    </source>
</evidence>
<evidence type="ECO:0000256" key="4">
    <source>
        <dbReference type="ARBA" id="ARBA00022840"/>
    </source>
</evidence>
<proteinExistence type="predicted"/>
<dbReference type="InterPro" id="IPR000719">
    <property type="entry name" value="Prot_kinase_dom"/>
</dbReference>
<dbReference type="EMBL" id="JAUSZS010000006">
    <property type="protein sequence ID" value="MDQ0935086.1"/>
    <property type="molecule type" value="Genomic_DNA"/>
</dbReference>
<evidence type="ECO:0000313" key="8">
    <source>
        <dbReference type="Proteomes" id="UP001223072"/>
    </source>
</evidence>
<keyword evidence="1" id="KW-0808">Transferase</keyword>
<dbReference type="PROSITE" id="PS00107">
    <property type="entry name" value="PROTEIN_KINASE_ATP"/>
    <property type="match status" value="1"/>
</dbReference>
<evidence type="ECO:0000256" key="1">
    <source>
        <dbReference type="ARBA" id="ARBA00022679"/>
    </source>
</evidence>
<keyword evidence="3" id="KW-0418">Kinase</keyword>
<feature type="binding site" evidence="5">
    <location>
        <position position="43"/>
    </location>
    <ligand>
        <name>ATP</name>
        <dbReference type="ChEBI" id="CHEBI:30616"/>
    </ligand>
</feature>
<reference evidence="7 8" key="1">
    <citation type="submission" date="2023-07" db="EMBL/GenBank/DDBJ databases">
        <title>Comparative genomics of wheat-associated soil bacteria to identify genetic determinants of phenazine resistance.</title>
        <authorList>
            <person name="Mouncey N."/>
        </authorList>
    </citation>
    <scope>NUCLEOTIDE SEQUENCE [LARGE SCALE GENOMIC DNA]</scope>
    <source>
        <strain evidence="7 8">W2I16</strain>
    </source>
</reference>
<dbReference type="Gene3D" id="1.10.510.10">
    <property type="entry name" value="Transferase(Phosphotransferase) domain 1"/>
    <property type="match status" value="1"/>
</dbReference>
<gene>
    <name evidence="7" type="ORF">QFZ49_005057</name>
</gene>
<feature type="domain" description="Protein kinase" evidence="6">
    <location>
        <begin position="15"/>
        <end position="261"/>
    </location>
</feature>
<dbReference type="PANTHER" id="PTHR44329">
    <property type="entry name" value="SERINE/THREONINE-PROTEIN KINASE TNNI3K-RELATED"/>
    <property type="match status" value="1"/>
</dbReference>
<keyword evidence="2 5" id="KW-0547">Nucleotide-binding</keyword>
<accession>A0ABU0RSY4</accession>
<dbReference type="CDD" id="cd14014">
    <property type="entry name" value="STKc_PknB_like"/>
    <property type="match status" value="1"/>
</dbReference>
<sequence length="496" mass="54042">METTRTMRLALNKEWAVGARIGDGGFGAVFEAENTAGEKAAVKLVPKTPGTEREMLFTDLDGVRNVVPVIDSGEHEDQWVLVMPRAEKSLRDHLQEHGQLPLNEAVAVLADVAEALADLKDREVVHRDLKPENVLLLGGRWCLADFGIARYAEATTAQHTYKGGGSLPYMAPEVWKYQRATGATDIYALGVLAYELLEGVRPFTGPAEYDFQEQHLHGTPPPLTAALPLLAALITECLYKAPQARPAAGNVLARLGQIPVAALSGGLAALAEANQGAVARQAEADRRASAHATEADRRKALLDAATTSFSFIADAFLTTLTTAAPSAEVRRGNQGGWTVRIEDAQLTLSGPRETAPEVWRTTSTPAPFDVIASATLSLKVPANYHGYEGRSHSLWYADAQTEGQYQWFETAFMDSPLRGTARTMEPFALDPHHESRAAVRPGMMMHQVAWPFIPLVIGDLDELISRWAAWLAQAATGRFTHPSTMPERDPQGSWRR</sequence>
<evidence type="ECO:0000256" key="3">
    <source>
        <dbReference type="ARBA" id="ARBA00022777"/>
    </source>
</evidence>
<name>A0ABU0RSY4_9ACTN</name>
<dbReference type="InterPro" id="IPR011009">
    <property type="entry name" value="Kinase-like_dom_sf"/>
</dbReference>
<dbReference type="InterPro" id="IPR008271">
    <property type="entry name" value="Ser/Thr_kinase_AS"/>
</dbReference>
<dbReference type="Proteomes" id="UP001223072">
    <property type="component" value="Unassembled WGS sequence"/>
</dbReference>
<keyword evidence="8" id="KW-1185">Reference proteome</keyword>
<dbReference type="SUPFAM" id="SSF56112">
    <property type="entry name" value="Protein kinase-like (PK-like)"/>
    <property type="match status" value="1"/>
</dbReference>
<protein>
    <recommendedName>
        <fullName evidence="6">Protein kinase domain-containing protein</fullName>
    </recommendedName>
</protein>
<dbReference type="PROSITE" id="PS50011">
    <property type="entry name" value="PROTEIN_KINASE_DOM"/>
    <property type="match status" value="1"/>
</dbReference>
<dbReference type="Pfam" id="PF00069">
    <property type="entry name" value="Pkinase"/>
    <property type="match status" value="1"/>
</dbReference>
<dbReference type="InterPro" id="IPR051681">
    <property type="entry name" value="Ser/Thr_Kinases-Pseudokinases"/>
</dbReference>
<dbReference type="InterPro" id="IPR017441">
    <property type="entry name" value="Protein_kinase_ATP_BS"/>
</dbReference>
<keyword evidence="4 5" id="KW-0067">ATP-binding</keyword>
<organism evidence="7 8">
    <name type="scientific">Streptomyces turgidiscabies</name>
    <dbReference type="NCBI Taxonomy" id="85558"/>
    <lineage>
        <taxon>Bacteria</taxon>
        <taxon>Bacillati</taxon>
        <taxon>Actinomycetota</taxon>
        <taxon>Actinomycetes</taxon>
        <taxon>Kitasatosporales</taxon>
        <taxon>Streptomycetaceae</taxon>
        <taxon>Streptomyces</taxon>
    </lineage>
</organism>
<dbReference type="PANTHER" id="PTHR44329:SF288">
    <property type="entry name" value="MITOGEN-ACTIVATED PROTEIN KINASE KINASE KINASE 20"/>
    <property type="match status" value="1"/>
</dbReference>